<dbReference type="EMBL" id="QZEW01000209">
    <property type="protein sequence ID" value="RJK98621.1"/>
    <property type="molecule type" value="Genomic_DNA"/>
</dbReference>
<evidence type="ECO:0000313" key="2">
    <source>
        <dbReference type="EMBL" id="RJK98621.1"/>
    </source>
</evidence>
<sequence>MRLYTCELYPTALRVSRDVTAGGCNEKSECAEGCLSESELFTVDEEVWPSIDAAAPSEEGGPIARKGFNYQDEIAVGFVLEMLANPQLVKIHFETHDDLVLVWDIGAPLLIAEFVQVKGAEADKLWSIADLCLRKKQAVGSSIFEKSLDRDQHAETARFRIVTLRPVVSLLTPLTYERGHEARALTCEEMVALKSDLDDRMPDVVSKRGHGTDYWLDNCLWDARHDELAVKAQNKLRLFELMQAAGRPLLSEHLDLLLEELRKHVKAAGDAKWKPDREQKILTREAFLLLWDKCLAKLKDGATQPSGGKLAEKMNDASLIGTVAAMALDMRLDYARAVRTSRYMQPDEAGQLQGRVKSEVQTLSAKRAAGTLDLDGPAFHALCIDRMDAINASLPPDQGDRSAFLKGCMYDIADRCLLRFDRTGL</sequence>
<dbReference type="AlphaFoldDB" id="A0A418ZQR1"/>
<accession>A0A418ZQR1</accession>
<name>A0A418ZQR1_9RHOB</name>
<evidence type="ECO:0000259" key="1">
    <source>
        <dbReference type="Pfam" id="PF14130"/>
    </source>
</evidence>
<evidence type="ECO:0000313" key="3">
    <source>
        <dbReference type="Proteomes" id="UP000283587"/>
    </source>
</evidence>
<reference evidence="3" key="1">
    <citation type="submission" date="2018-09" db="EMBL/GenBank/DDBJ databases">
        <title>Paracoccus onubensis nov. sp. a moderate halophilic bacterium isolated from Gruta de las Maravillas (Aracena, Spain).</title>
        <authorList>
            <person name="Jurado V."/>
            <person name="Gutierrez-Patricio S."/>
            <person name="Gonzalez-Pimentel J.L."/>
            <person name="Miller A.Z."/>
            <person name="Laiz L."/>
            <person name="Saiz-Jimenez C."/>
        </authorList>
    </citation>
    <scope>NUCLEOTIDE SEQUENCE [LARGE SCALE GENOMIC DNA]</scope>
    <source>
        <strain evidence="3">DSM 26381</strain>
    </source>
</reference>
<keyword evidence="3" id="KW-1185">Reference proteome</keyword>
<protein>
    <submittedName>
        <fullName evidence="2">DUF4297 domain-containing protein</fullName>
    </submittedName>
</protein>
<dbReference type="OrthoDB" id="785623at2"/>
<dbReference type="Pfam" id="PF14130">
    <property type="entry name" value="Cap4_nuclease"/>
    <property type="match status" value="1"/>
</dbReference>
<dbReference type="Proteomes" id="UP000283587">
    <property type="component" value="Unassembled WGS sequence"/>
</dbReference>
<gene>
    <name evidence="2" type="ORF">D3P05_23785</name>
</gene>
<feature type="domain" description="CD-NTase associated protein 4-like DNA endonuclease" evidence="1">
    <location>
        <begin position="60"/>
        <end position="223"/>
    </location>
</feature>
<comment type="caution">
    <text evidence="2">The sequence shown here is derived from an EMBL/GenBank/DDBJ whole genome shotgun (WGS) entry which is preliminary data.</text>
</comment>
<organism evidence="2 3">
    <name type="scientific">Paracoccus siganidrum</name>
    <dbReference type="NCBI Taxonomy" id="1276757"/>
    <lineage>
        <taxon>Bacteria</taxon>
        <taxon>Pseudomonadati</taxon>
        <taxon>Pseudomonadota</taxon>
        <taxon>Alphaproteobacteria</taxon>
        <taxon>Rhodobacterales</taxon>
        <taxon>Paracoccaceae</taxon>
        <taxon>Paracoccus</taxon>
    </lineage>
</organism>
<dbReference type="GO" id="GO:0004518">
    <property type="term" value="F:nuclease activity"/>
    <property type="evidence" value="ECO:0007669"/>
    <property type="project" value="InterPro"/>
</dbReference>
<dbReference type="InterPro" id="IPR025382">
    <property type="entry name" value="Cap4-like_endonuclease_dom"/>
</dbReference>
<proteinExistence type="predicted"/>